<dbReference type="RefSeq" id="XP_007802642.1">
    <property type="nucleotide sequence ID" value="XM_007804451.1"/>
</dbReference>
<feature type="transmembrane region" description="Helical" evidence="6">
    <location>
        <begin position="101"/>
        <end position="120"/>
    </location>
</feature>
<feature type="transmembrane region" description="Helical" evidence="6">
    <location>
        <begin position="272"/>
        <end position="293"/>
    </location>
</feature>
<dbReference type="GeneID" id="19240540"/>
<feature type="transmembrane region" description="Helical" evidence="6">
    <location>
        <begin position="445"/>
        <end position="466"/>
    </location>
</feature>
<dbReference type="Proteomes" id="UP000019373">
    <property type="component" value="Unassembled WGS sequence"/>
</dbReference>
<evidence type="ECO:0000256" key="5">
    <source>
        <dbReference type="ARBA" id="ARBA00023136"/>
    </source>
</evidence>
<reference evidence="8" key="1">
    <citation type="journal article" date="2014" name="BMC Genomics">
        <title>Genome characteristics reveal the impact of lichenization on lichen-forming fungus Endocarpon pusillum Hedwig (Verrucariales, Ascomycota).</title>
        <authorList>
            <person name="Wang Y.-Y."/>
            <person name="Liu B."/>
            <person name="Zhang X.-Y."/>
            <person name="Zhou Q.-M."/>
            <person name="Zhang T."/>
            <person name="Li H."/>
            <person name="Yu Y.-F."/>
            <person name="Zhang X.-L."/>
            <person name="Hao X.-Y."/>
            <person name="Wang M."/>
            <person name="Wang L."/>
            <person name="Wei J.-C."/>
        </authorList>
    </citation>
    <scope>NUCLEOTIDE SEQUENCE [LARGE SCALE GENOMIC DNA]</scope>
    <source>
        <strain evidence="8">Z07020 / HMAS-L-300199</strain>
    </source>
</reference>
<feature type="transmembrane region" description="Helical" evidence="6">
    <location>
        <begin position="375"/>
        <end position="394"/>
    </location>
</feature>
<feature type="transmembrane region" description="Helical" evidence="6">
    <location>
        <begin position="193"/>
        <end position="212"/>
    </location>
</feature>
<dbReference type="AlphaFoldDB" id="U1HN12"/>
<dbReference type="OrthoDB" id="4476201at2759"/>
<gene>
    <name evidence="7" type="ORF">EPUS_05592</name>
</gene>
<feature type="transmembrane region" description="Helical" evidence="6">
    <location>
        <begin position="232"/>
        <end position="252"/>
    </location>
</feature>
<dbReference type="HOGENOM" id="CLU_004495_0_3_1"/>
<feature type="transmembrane region" description="Helical" evidence="6">
    <location>
        <begin position="313"/>
        <end position="337"/>
    </location>
</feature>
<dbReference type="GO" id="GO:0016020">
    <property type="term" value="C:membrane"/>
    <property type="evidence" value="ECO:0007669"/>
    <property type="project" value="UniProtKB-SubCell"/>
</dbReference>
<keyword evidence="8" id="KW-1185">Reference proteome</keyword>
<dbReference type="Gene3D" id="1.20.1740.10">
    <property type="entry name" value="Amino acid/polyamine transporter I"/>
    <property type="match status" value="1"/>
</dbReference>
<dbReference type="InterPro" id="IPR002293">
    <property type="entry name" value="AA/rel_permease1"/>
</dbReference>
<feature type="transmembrane region" description="Helical" evidence="6">
    <location>
        <begin position="472"/>
        <end position="493"/>
    </location>
</feature>
<evidence type="ECO:0000313" key="8">
    <source>
        <dbReference type="Proteomes" id="UP000019373"/>
    </source>
</evidence>
<evidence type="ECO:0000256" key="2">
    <source>
        <dbReference type="ARBA" id="ARBA00022448"/>
    </source>
</evidence>
<keyword evidence="3 6" id="KW-0812">Transmembrane</keyword>
<dbReference type="PANTHER" id="PTHR45649:SF29">
    <property type="entry name" value="AMINO ACID TRANSPORTER (EUROFUNG)"/>
    <property type="match status" value="1"/>
</dbReference>
<sequence>MATAVPQSFEKELPIDHDEKVLLSLGYKQEFRREFSLWTSFCVSFAVLGLLPSFASTLYYGMGYAGTAGMVWGWIIAMVFIQCVALSLAELCSSMPTSGGLYYASAVLAPPGWGPVASWATGWSSWIGQVTSAPSVNYSLAAMMLAARSITVSDYVPTNYEVFLLTAFLMIIQSCISSMPTKWIAFFNSFGSSINMVAVIIVIILIPTATTTEPKFTPTYQVWSNIDNGTDFPNGIAMLMSFISVMWAMSGFDAPFHLSEECAVADVASPRAIVLTSVIGGIFGWVLQVVVAYTVVDIEAVFNSDLGQPWATYLLQVLPMKAALATLALTIIAGFCMGQGCMVAASRVTYAYARDGCFPLSQYWRKVNKYTKTPVNAVWFNCTIGILLCLLIFAGEVAILAVFSVGAIACFVAFTIPISLRVFFVGNRFRRGPWHIGKFGKPVGAAAVGFVVLMVPILCLPSMVGSDLDSSNMNWTCLVYGLPMLLAFLWFAIDARKWFKGPRVNAKHAMIGQVIKELGTQA</sequence>
<comment type="subcellular location">
    <subcellularLocation>
        <location evidence="1">Membrane</location>
        <topology evidence="1">Multi-pass membrane protein</topology>
    </subcellularLocation>
</comment>
<proteinExistence type="predicted"/>
<evidence type="ECO:0000256" key="4">
    <source>
        <dbReference type="ARBA" id="ARBA00022989"/>
    </source>
</evidence>
<feature type="transmembrane region" description="Helical" evidence="6">
    <location>
        <begin position="35"/>
        <end position="59"/>
    </location>
</feature>
<dbReference type="PIRSF" id="PIRSF006060">
    <property type="entry name" value="AA_transporter"/>
    <property type="match status" value="1"/>
</dbReference>
<organism evidence="7 8">
    <name type="scientific">Endocarpon pusillum (strain Z07020 / HMAS-L-300199)</name>
    <name type="common">Lichen-forming fungus</name>
    <dbReference type="NCBI Taxonomy" id="1263415"/>
    <lineage>
        <taxon>Eukaryota</taxon>
        <taxon>Fungi</taxon>
        <taxon>Dikarya</taxon>
        <taxon>Ascomycota</taxon>
        <taxon>Pezizomycotina</taxon>
        <taxon>Eurotiomycetes</taxon>
        <taxon>Chaetothyriomycetidae</taxon>
        <taxon>Verrucariales</taxon>
        <taxon>Verrucariaceae</taxon>
        <taxon>Endocarpon</taxon>
    </lineage>
</organism>
<keyword evidence="2" id="KW-0813">Transport</keyword>
<evidence type="ECO:0008006" key="9">
    <source>
        <dbReference type="Google" id="ProtNLM"/>
    </source>
</evidence>
<feature type="transmembrane region" description="Helical" evidence="6">
    <location>
        <begin position="71"/>
        <end position="89"/>
    </location>
</feature>
<evidence type="ECO:0000313" key="7">
    <source>
        <dbReference type="EMBL" id="ERF71720.1"/>
    </source>
</evidence>
<name>U1HN12_ENDPU</name>
<dbReference type="Pfam" id="PF13520">
    <property type="entry name" value="AA_permease_2"/>
    <property type="match status" value="1"/>
</dbReference>
<dbReference type="OMA" id="AFFWTWP"/>
<protein>
    <recommendedName>
        <fullName evidence="9">Amino-acid permease</fullName>
    </recommendedName>
</protein>
<dbReference type="FunFam" id="1.20.1740.10:FF:000046">
    <property type="entry name" value="Amino-acid permease, putative"/>
    <property type="match status" value="1"/>
</dbReference>
<evidence type="ECO:0000256" key="3">
    <source>
        <dbReference type="ARBA" id="ARBA00022692"/>
    </source>
</evidence>
<keyword evidence="4 6" id="KW-1133">Transmembrane helix</keyword>
<dbReference type="PANTHER" id="PTHR45649">
    <property type="entry name" value="AMINO-ACID PERMEASE BAT1"/>
    <property type="match status" value="1"/>
</dbReference>
<accession>U1HN12</accession>
<dbReference type="EMBL" id="KE721194">
    <property type="protein sequence ID" value="ERF71720.1"/>
    <property type="molecule type" value="Genomic_DNA"/>
</dbReference>
<evidence type="ECO:0000256" key="6">
    <source>
        <dbReference type="SAM" id="Phobius"/>
    </source>
</evidence>
<feature type="transmembrane region" description="Helical" evidence="6">
    <location>
        <begin position="400"/>
        <end position="424"/>
    </location>
</feature>
<keyword evidence="5 6" id="KW-0472">Membrane</keyword>
<dbReference type="eggNOG" id="KOG1289">
    <property type="taxonomic scope" value="Eukaryota"/>
</dbReference>
<evidence type="ECO:0000256" key="1">
    <source>
        <dbReference type="ARBA" id="ARBA00004141"/>
    </source>
</evidence>
<dbReference type="GO" id="GO:0015101">
    <property type="term" value="F:organic cation transmembrane transporter activity"/>
    <property type="evidence" value="ECO:0007669"/>
    <property type="project" value="UniProtKB-ARBA"/>
</dbReference>